<dbReference type="InterPro" id="IPR018060">
    <property type="entry name" value="HTH_AraC"/>
</dbReference>
<dbReference type="Gene3D" id="1.10.10.60">
    <property type="entry name" value="Homeodomain-like"/>
    <property type="match status" value="2"/>
</dbReference>
<keyword evidence="4" id="KW-0597">Phosphoprotein</keyword>
<dbReference type="AlphaFoldDB" id="A0A7W5FNS4"/>
<dbReference type="PROSITE" id="PS50110">
    <property type="entry name" value="RESPONSE_REGULATORY"/>
    <property type="match status" value="1"/>
</dbReference>
<dbReference type="PANTHER" id="PTHR43280">
    <property type="entry name" value="ARAC-FAMILY TRANSCRIPTIONAL REGULATOR"/>
    <property type="match status" value="1"/>
</dbReference>
<dbReference type="Pfam" id="PF12833">
    <property type="entry name" value="HTH_18"/>
    <property type="match status" value="1"/>
</dbReference>
<dbReference type="SUPFAM" id="SSF52172">
    <property type="entry name" value="CheY-like"/>
    <property type="match status" value="1"/>
</dbReference>
<feature type="domain" description="Response regulatory" evidence="6">
    <location>
        <begin position="5"/>
        <end position="123"/>
    </location>
</feature>
<gene>
    <name evidence="7" type="ORF">FHS18_003561</name>
</gene>
<dbReference type="SMART" id="SM00342">
    <property type="entry name" value="HTH_ARAC"/>
    <property type="match status" value="1"/>
</dbReference>
<proteinExistence type="predicted"/>
<evidence type="ECO:0000313" key="7">
    <source>
        <dbReference type="EMBL" id="MBB3111493.1"/>
    </source>
</evidence>
<protein>
    <submittedName>
        <fullName evidence="7">Two-component system response regulator YesN</fullName>
    </submittedName>
</protein>
<keyword evidence="1" id="KW-0805">Transcription regulation</keyword>
<feature type="modified residue" description="4-aspartylphosphate" evidence="4">
    <location>
        <position position="59"/>
    </location>
</feature>
<name>A0A7W5FNS4_9BACL</name>
<dbReference type="PANTHER" id="PTHR43280:SF28">
    <property type="entry name" value="HTH-TYPE TRANSCRIPTIONAL ACTIVATOR RHAS"/>
    <property type="match status" value="1"/>
</dbReference>
<evidence type="ECO:0000313" key="8">
    <source>
        <dbReference type="Proteomes" id="UP000570361"/>
    </source>
</evidence>
<keyword evidence="3" id="KW-0804">Transcription</keyword>
<keyword evidence="8" id="KW-1185">Reference proteome</keyword>
<evidence type="ECO:0000259" key="5">
    <source>
        <dbReference type="PROSITE" id="PS01124"/>
    </source>
</evidence>
<comment type="caution">
    <text evidence="7">The sequence shown here is derived from an EMBL/GenBank/DDBJ whole genome shotgun (WGS) entry which is preliminary data.</text>
</comment>
<dbReference type="SUPFAM" id="SSF46689">
    <property type="entry name" value="Homeodomain-like"/>
    <property type="match status" value="2"/>
</dbReference>
<reference evidence="7 8" key="1">
    <citation type="submission" date="2020-08" db="EMBL/GenBank/DDBJ databases">
        <title>Genomic Encyclopedia of Type Strains, Phase III (KMG-III): the genomes of soil and plant-associated and newly described type strains.</title>
        <authorList>
            <person name="Whitman W."/>
        </authorList>
    </citation>
    <scope>NUCLEOTIDE SEQUENCE [LARGE SCALE GENOMIC DNA]</scope>
    <source>
        <strain evidence="7 8">CECT 5862</strain>
    </source>
</reference>
<keyword evidence="2" id="KW-0238">DNA-binding</keyword>
<evidence type="ECO:0000256" key="4">
    <source>
        <dbReference type="PROSITE-ProRule" id="PRU00169"/>
    </source>
</evidence>
<dbReference type="EMBL" id="JACHXK010000007">
    <property type="protein sequence ID" value="MBB3111493.1"/>
    <property type="molecule type" value="Genomic_DNA"/>
</dbReference>
<dbReference type="InterPro" id="IPR001789">
    <property type="entry name" value="Sig_transdc_resp-reg_receiver"/>
</dbReference>
<evidence type="ECO:0000256" key="2">
    <source>
        <dbReference type="ARBA" id="ARBA00023125"/>
    </source>
</evidence>
<dbReference type="PROSITE" id="PS01124">
    <property type="entry name" value="HTH_ARAC_FAMILY_2"/>
    <property type="match status" value="1"/>
</dbReference>
<dbReference type="InterPro" id="IPR018062">
    <property type="entry name" value="HTH_AraC-typ_CS"/>
</dbReference>
<evidence type="ECO:0000259" key="6">
    <source>
        <dbReference type="PROSITE" id="PS50110"/>
    </source>
</evidence>
<evidence type="ECO:0000256" key="1">
    <source>
        <dbReference type="ARBA" id="ARBA00023015"/>
    </source>
</evidence>
<dbReference type="GO" id="GO:0000160">
    <property type="term" value="P:phosphorelay signal transduction system"/>
    <property type="evidence" value="ECO:0007669"/>
    <property type="project" value="InterPro"/>
</dbReference>
<dbReference type="PROSITE" id="PS00041">
    <property type="entry name" value="HTH_ARAC_FAMILY_1"/>
    <property type="match status" value="1"/>
</dbReference>
<dbReference type="GO" id="GO:0043565">
    <property type="term" value="F:sequence-specific DNA binding"/>
    <property type="evidence" value="ECO:0007669"/>
    <property type="project" value="InterPro"/>
</dbReference>
<dbReference type="RefSeq" id="WP_183601353.1">
    <property type="nucleotide sequence ID" value="NZ_JACHXK010000007.1"/>
</dbReference>
<dbReference type="InterPro" id="IPR020449">
    <property type="entry name" value="Tscrpt_reg_AraC-type_HTH"/>
</dbReference>
<dbReference type="CDD" id="cd17536">
    <property type="entry name" value="REC_YesN-like"/>
    <property type="match status" value="1"/>
</dbReference>
<accession>A0A7W5FNS4</accession>
<dbReference type="Pfam" id="PF00072">
    <property type="entry name" value="Response_reg"/>
    <property type="match status" value="1"/>
</dbReference>
<dbReference type="GO" id="GO:0003700">
    <property type="term" value="F:DNA-binding transcription factor activity"/>
    <property type="evidence" value="ECO:0007669"/>
    <property type="project" value="InterPro"/>
</dbReference>
<dbReference type="Gene3D" id="3.40.50.2300">
    <property type="match status" value="1"/>
</dbReference>
<dbReference type="Proteomes" id="UP000570361">
    <property type="component" value="Unassembled WGS sequence"/>
</dbReference>
<sequence>MQRIRTLIVDDEPRIRRGIERLLLSCGDGFEIAAVLADGMEALEYMHRNAGAVDLVISDVKMPEMDGLTFVKEASSHYKFYSLFISGYDDFEYLRAALREGAVDYVLKPVDRDQFRQRMAEIEEKIASDRSRQFKLGELEQQALRLGRTRQTQALSYTTSQGVDLSRLGYWVDEFPKGRYQLMYVSLDALPVKSRAYTARDWEAYFYALENILEELVQLHAQQTDSSAWCWRGGQSDFWTLLHLPEVEADTDPSWTPLADRIRSAFRLYTPFSASIATGEAIEDLYLLPEAKRHCLSLIQYRLIEGGNRLFRPKRDTRGAAGPATEAYLPPAIDRLKLAVEQTRLDEALLQAKYVFEHLEKKESPAAILQAVMNLLILVHSVSLTGSGHSGFSVTLEESFDKLQRAAHLHELKQEVNTRIAEAVRGIEASRLGSKLRSPVDQAKAWIRGNLAGELTIKRIADQVHLNPTYFCECFKSQTGETVLDYVTRKRMESAKELLQNPGMKLQEISVQVGYQDVKYFSRLFKQWSGITPSQYRDQQAASASMQPDQI</sequence>
<organism evidence="7 8">
    <name type="scientific">Paenibacillus phyllosphaerae</name>
    <dbReference type="NCBI Taxonomy" id="274593"/>
    <lineage>
        <taxon>Bacteria</taxon>
        <taxon>Bacillati</taxon>
        <taxon>Bacillota</taxon>
        <taxon>Bacilli</taxon>
        <taxon>Bacillales</taxon>
        <taxon>Paenibacillaceae</taxon>
        <taxon>Paenibacillus</taxon>
    </lineage>
</organism>
<dbReference type="PRINTS" id="PR00032">
    <property type="entry name" value="HTHARAC"/>
</dbReference>
<feature type="domain" description="HTH araC/xylS-type" evidence="5">
    <location>
        <begin position="441"/>
        <end position="539"/>
    </location>
</feature>
<dbReference type="SMART" id="SM00448">
    <property type="entry name" value="REC"/>
    <property type="match status" value="1"/>
</dbReference>
<dbReference type="InterPro" id="IPR011006">
    <property type="entry name" value="CheY-like_superfamily"/>
</dbReference>
<evidence type="ECO:0000256" key="3">
    <source>
        <dbReference type="ARBA" id="ARBA00023163"/>
    </source>
</evidence>
<dbReference type="InterPro" id="IPR009057">
    <property type="entry name" value="Homeodomain-like_sf"/>
</dbReference>